<reference evidence="1 2" key="1">
    <citation type="submission" date="2019-05" db="EMBL/GenBank/DDBJ databases">
        <title>Draft Whole-Genome sequence of the green sulfur bacterium Chlorobaculum thiosulfatiphilum DSM 249.</title>
        <authorList>
            <person name="Meyer T.E."/>
            <person name="Kyndt J.A."/>
        </authorList>
    </citation>
    <scope>NUCLEOTIDE SEQUENCE [LARGE SCALE GENOMIC DNA]</scope>
    <source>
        <strain evidence="1 2">DSM 249</strain>
    </source>
</reference>
<dbReference type="Proteomes" id="UP000308271">
    <property type="component" value="Unassembled WGS sequence"/>
</dbReference>
<keyword evidence="2" id="KW-1185">Reference proteome</keyword>
<name>A0A5C4S2N0_CHLTI</name>
<dbReference type="EMBL" id="VDCH01000026">
    <property type="protein sequence ID" value="TNJ37585.1"/>
    <property type="molecule type" value="Genomic_DNA"/>
</dbReference>
<sequence length="71" mass="7810">MALIMRNPAWTRCRNSLDSAHVITNQIGQANRGDRQVSANPAAECPKLPALCALPEASPDRKAQYLKNDLH</sequence>
<organism evidence="1 2">
    <name type="scientific">Chlorobaculum thiosulfatiphilum</name>
    <name type="common">Chlorobium limicola f.sp. thiosulfatophilum</name>
    <dbReference type="NCBI Taxonomy" id="115852"/>
    <lineage>
        <taxon>Bacteria</taxon>
        <taxon>Pseudomonadati</taxon>
        <taxon>Chlorobiota</taxon>
        <taxon>Chlorobiia</taxon>
        <taxon>Chlorobiales</taxon>
        <taxon>Chlorobiaceae</taxon>
        <taxon>Chlorobaculum</taxon>
    </lineage>
</organism>
<comment type="caution">
    <text evidence="1">The sequence shown here is derived from an EMBL/GenBank/DDBJ whole genome shotgun (WGS) entry which is preliminary data.</text>
</comment>
<evidence type="ECO:0000313" key="2">
    <source>
        <dbReference type="Proteomes" id="UP000308271"/>
    </source>
</evidence>
<dbReference type="AlphaFoldDB" id="A0A5C4S2N0"/>
<evidence type="ECO:0000313" key="1">
    <source>
        <dbReference type="EMBL" id="TNJ37585.1"/>
    </source>
</evidence>
<proteinExistence type="predicted"/>
<protein>
    <submittedName>
        <fullName evidence="1">Uncharacterized protein</fullName>
    </submittedName>
</protein>
<accession>A0A5C4S2N0</accession>
<dbReference type="RefSeq" id="WP_139457549.1">
    <property type="nucleotide sequence ID" value="NZ_VDCH01000026.1"/>
</dbReference>
<gene>
    <name evidence="1" type="ORF">FGF66_10260</name>
</gene>